<protein>
    <submittedName>
        <fullName evidence="3">Methyltranfer_dom domain-containing protein</fullName>
    </submittedName>
</protein>
<name>A0A7I5E5U9_HAECO</name>
<dbReference type="AlphaFoldDB" id="A0A7I5E5U9"/>
<dbReference type="Proteomes" id="UP000025227">
    <property type="component" value="Unplaced"/>
</dbReference>
<dbReference type="OMA" id="YRLSFMK"/>
<dbReference type="PANTHER" id="PTHR32026">
    <property type="entry name" value="METHYLTRANSFERASE-LIKE PROTEIN 24"/>
    <property type="match status" value="1"/>
</dbReference>
<dbReference type="InterPro" id="IPR026913">
    <property type="entry name" value="METTL24"/>
</dbReference>
<organism evidence="2 3">
    <name type="scientific">Haemonchus contortus</name>
    <name type="common">Barber pole worm</name>
    <dbReference type="NCBI Taxonomy" id="6289"/>
    <lineage>
        <taxon>Eukaryota</taxon>
        <taxon>Metazoa</taxon>
        <taxon>Ecdysozoa</taxon>
        <taxon>Nematoda</taxon>
        <taxon>Chromadorea</taxon>
        <taxon>Rhabditida</taxon>
        <taxon>Rhabditina</taxon>
        <taxon>Rhabditomorpha</taxon>
        <taxon>Strongyloidea</taxon>
        <taxon>Trichostrongylidae</taxon>
        <taxon>Haemonchus</taxon>
    </lineage>
</organism>
<proteinExistence type="predicted"/>
<reference evidence="3" key="1">
    <citation type="submission" date="2020-12" db="UniProtKB">
        <authorList>
            <consortium name="WormBaseParasite"/>
        </authorList>
    </citation>
    <scope>IDENTIFICATION</scope>
    <source>
        <strain evidence="3">MHco3</strain>
    </source>
</reference>
<evidence type="ECO:0000256" key="1">
    <source>
        <dbReference type="SAM" id="SignalP"/>
    </source>
</evidence>
<keyword evidence="1" id="KW-0732">Signal</keyword>
<dbReference type="WBParaSite" id="HCON_00017020-00001">
    <property type="protein sequence ID" value="HCON_00017020-00001"/>
    <property type="gene ID" value="HCON_00017020"/>
</dbReference>
<feature type="signal peptide" evidence="1">
    <location>
        <begin position="1"/>
        <end position="22"/>
    </location>
</feature>
<sequence>MHCLNSLLSLRLLLIALTVVLLRKIYDEVERELSIDLKNLPPSLPIQWRTVDIENPPILNNSLYAKLRLNEFLAAPQYRCNETLHFGDNSESFTVCGESGPIERVLIVTGNQLSSGKFERDLGATRWTVFLPEKNDLIEHLGGDVEVHYLTELDKWDRWATWDIEYAIRGRSYDVAKLELYAFQFQAYDQPRVNMTARHLALTINIDSGSQSNVTQVIGEWYQLLYWLFYSEKYALIGATSSGLCGQESQNCKYRVSMMRMDSAEFRSQLTAPVFGLGSPKEELNRLMTYLNASDCKHVSSESFPAYCAGTFTDKSKVALITYRELRSNSIPSSLSRLSNFHIITPWPTSDSTSLNTHHYAIGDPHKNETVDGLWKLDTLENLMTRKFGNSEIDLLMIDTRGGEVAIFPELLRMASKNRFNQLAIRGHLWSEENENFRQIYWSLRQMQNYGYIQRIGRIDLPHYDVVFERK</sequence>
<evidence type="ECO:0000313" key="3">
    <source>
        <dbReference type="WBParaSite" id="HCON_00017020-00001"/>
    </source>
</evidence>
<feature type="chain" id="PRO_5029650156" evidence="1">
    <location>
        <begin position="23"/>
        <end position="471"/>
    </location>
</feature>
<evidence type="ECO:0000313" key="2">
    <source>
        <dbReference type="Proteomes" id="UP000025227"/>
    </source>
</evidence>
<keyword evidence="2" id="KW-1185">Reference proteome</keyword>
<dbReference type="PANTHER" id="PTHR32026:SF10">
    <property type="entry name" value="METHYLTRANSFERASE-LIKE PROTEIN 24-RELATED"/>
    <property type="match status" value="1"/>
</dbReference>
<dbReference type="OrthoDB" id="5860975at2759"/>
<accession>A0A7I5E5U9</accession>